<evidence type="ECO:0000256" key="1">
    <source>
        <dbReference type="ARBA" id="ARBA00009387"/>
    </source>
</evidence>
<evidence type="ECO:0000256" key="2">
    <source>
        <dbReference type="SAM" id="SignalP"/>
    </source>
</evidence>
<evidence type="ECO:0000259" key="3">
    <source>
        <dbReference type="Pfam" id="PF01464"/>
    </source>
</evidence>
<dbReference type="RefSeq" id="WP_076451403.1">
    <property type="nucleotide sequence ID" value="NZ_FTOQ01000035.1"/>
</dbReference>
<evidence type="ECO:0000313" key="5">
    <source>
        <dbReference type="Proteomes" id="UP000186684"/>
    </source>
</evidence>
<reference evidence="5" key="1">
    <citation type="submission" date="2017-01" db="EMBL/GenBank/DDBJ databases">
        <authorList>
            <person name="Varghese N."/>
            <person name="Submissions S."/>
        </authorList>
    </citation>
    <scope>NUCLEOTIDE SEQUENCE [LARGE SCALE GENOMIC DNA]</scope>
    <source>
        <strain evidence="5">DSM 29430</strain>
    </source>
</reference>
<dbReference type="AlphaFoldDB" id="A0A1N7Q7H2"/>
<dbReference type="Proteomes" id="UP000186684">
    <property type="component" value="Unassembled WGS sequence"/>
</dbReference>
<organism evidence="4 5">
    <name type="scientific">Roseivivax lentus</name>
    <dbReference type="NCBI Taxonomy" id="633194"/>
    <lineage>
        <taxon>Bacteria</taxon>
        <taxon>Pseudomonadati</taxon>
        <taxon>Pseudomonadota</taxon>
        <taxon>Alphaproteobacteria</taxon>
        <taxon>Rhodobacterales</taxon>
        <taxon>Roseobacteraceae</taxon>
        <taxon>Roseivivax</taxon>
    </lineage>
</organism>
<protein>
    <submittedName>
        <fullName evidence="4">Transglycosylase SLT domain-containing protein</fullName>
    </submittedName>
</protein>
<dbReference type="Pfam" id="PF01464">
    <property type="entry name" value="SLT"/>
    <property type="match status" value="1"/>
</dbReference>
<name>A0A1N7Q7H2_9RHOB</name>
<accession>A0A1N7Q7H2</accession>
<evidence type="ECO:0000313" key="4">
    <source>
        <dbReference type="EMBL" id="SIT18810.1"/>
    </source>
</evidence>
<keyword evidence="5" id="KW-1185">Reference proteome</keyword>
<proteinExistence type="inferred from homology"/>
<feature type="chain" id="PRO_5009943929" evidence="2">
    <location>
        <begin position="20"/>
        <end position="188"/>
    </location>
</feature>
<sequence>MHLQTVTALACLWALPLVAEELPEAKWDHLPEGETWTEAALEALDDHGKPLVDNVPGDIEEWCPAYFEAPESERAAFWVGFLSTLAEFESTWRPNVVGSGKWFGLLQIAPATARAYDCKARTGEALKTGASNLGCAIRIMATTIERDGVLVKEGSNWAGAAADWGPLRSDAKTSKMQTWLSETEYCSL</sequence>
<gene>
    <name evidence="4" type="ORF">SAMN05421759_1355</name>
</gene>
<comment type="similarity">
    <text evidence="1">Belongs to the virb1 family.</text>
</comment>
<feature type="domain" description="Transglycosylase SLT" evidence="3">
    <location>
        <begin position="74"/>
        <end position="145"/>
    </location>
</feature>
<dbReference type="Gene3D" id="1.10.530.10">
    <property type="match status" value="1"/>
</dbReference>
<dbReference type="OrthoDB" id="5763339at2"/>
<dbReference type="InterPro" id="IPR023346">
    <property type="entry name" value="Lysozyme-like_dom_sf"/>
</dbReference>
<dbReference type="STRING" id="633194.SAMN05421759_1355"/>
<dbReference type="InterPro" id="IPR008258">
    <property type="entry name" value="Transglycosylase_SLT_dom_1"/>
</dbReference>
<feature type="signal peptide" evidence="2">
    <location>
        <begin position="1"/>
        <end position="19"/>
    </location>
</feature>
<dbReference type="EMBL" id="FTOQ01000035">
    <property type="protein sequence ID" value="SIT18810.1"/>
    <property type="molecule type" value="Genomic_DNA"/>
</dbReference>
<dbReference type="SUPFAM" id="SSF53955">
    <property type="entry name" value="Lysozyme-like"/>
    <property type="match status" value="1"/>
</dbReference>
<keyword evidence="2" id="KW-0732">Signal</keyword>